<name>A0AB39TW73_9ACTN</name>
<dbReference type="PANTHER" id="PTHR46268">
    <property type="entry name" value="STRESS RESPONSE PROTEIN NHAX"/>
    <property type="match status" value="1"/>
</dbReference>
<protein>
    <submittedName>
        <fullName evidence="3">Universal stress protein</fullName>
    </submittedName>
</protein>
<sequence length="282" mass="29319">MTGPVVVGVDGSPESLTASEWAAREAQRRGLSLELLRAWPWPKRDVVGSDQTYRHALAELADRERELRALAPDVPVSSSTVSADPVEALETAAQSAALLVLGSRGLGAVLGSLVGSVSQEVLRRAGCPVVLVRAGEAGSDGPVTVGLDLAHPAGDVLAFAFEAAALRSAPLRVVHVWAPPAGSAYLSPSAVDGQQAELSAVEQDGLARALAPWRARHPGVDVTAEPVRGKAAVELVDAAATARLLVVGRRTRHLPFLHHHLGPVARAAIHHAHCPVAVVPYG</sequence>
<dbReference type="InterPro" id="IPR006015">
    <property type="entry name" value="Universal_stress_UspA"/>
</dbReference>
<comment type="similarity">
    <text evidence="1">Belongs to the universal stress protein A family.</text>
</comment>
<dbReference type="Gene3D" id="3.40.50.620">
    <property type="entry name" value="HUPs"/>
    <property type="match status" value="2"/>
</dbReference>
<gene>
    <name evidence="3" type="ORF">AB2U05_34945</name>
</gene>
<evidence type="ECO:0000313" key="3">
    <source>
        <dbReference type="EMBL" id="XDQ83339.1"/>
    </source>
</evidence>
<dbReference type="Pfam" id="PF00582">
    <property type="entry name" value="Usp"/>
    <property type="match status" value="2"/>
</dbReference>
<feature type="domain" description="UspA" evidence="2">
    <location>
        <begin position="1"/>
        <end position="133"/>
    </location>
</feature>
<dbReference type="InterPro" id="IPR006016">
    <property type="entry name" value="UspA"/>
</dbReference>
<dbReference type="PANTHER" id="PTHR46268:SF6">
    <property type="entry name" value="UNIVERSAL STRESS PROTEIN UP12"/>
    <property type="match status" value="1"/>
</dbReference>
<accession>A0AB39TW73</accession>
<feature type="domain" description="UspA" evidence="2">
    <location>
        <begin position="143"/>
        <end position="280"/>
    </location>
</feature>
<dbReference type="RefSeq" id="WP_369185488.1">
    <property type="nucleotide sequence ID" value="NZ_CP163445.1"/>
</dbReference>
<proteinExistence type="inferred from homology"/>
<dbReference type="EMBL" id="CP163445">
    <property type="protein sequence ID" value="XDQ83339.1"/>
    <property type="molecule type" value="Genomic_DNA"/>
</dbReference>
<reference evidence="3" key="1">
    <citation type="submission" date="2024-07" db="EMBL/GenBank/DDBJ databases">
        <authorList>
            <person name="Yu S.T."/>
        </authorList>
    </citation>
    <scope>NUCLEOTIDE SEQUENCE</scope>
    <source>
        <strain evidence="3">Y1</strain>
    </source>
</reference>
<evidence type="ECO:0000256" key="1">
    <source>
        <dbReference type="ARBA" id="ARBA00008791"/>
    </source>
</evidence>
<dbReference type="PRINTS" id="PR01438">
    <property type="entry name" value="UNVRSLSTRESS"/>
</dbReference>
<organism evidence="3">
    <name type="scientific">Streptomyces sp. Y1</name>
    <dbReference type="NCBI Taxonomy" id="3238634"/>
    <lineage>
        <taxon>Bacteria</taxon>
        <taxon>Bacillati</taxon>
        <taxon>Actinomycetota</taxon>
        <taxon>Actinomycetes</taxon>
        <taxon>Kitasatosporales</taxon>
        <taxon>Streptomycetaceae</taxon>
        <taxon>Streptomyces</taxon>
    </lineage>
</organism>
<dbReference type="SUPFAM" id="SSF52402">
    <property type="entry name" value="Adenine nucleotide alpha hydrolases-like"/>
    <property type="match status" value="2"/>
</dbReference>
<dbReference type="InterPro" id="IPR014729">
    <property type="entry name" value="Rossmann-like_a/b/a_fold"/>
</dbReference>
<evidence type="ECO:0000259" key="2">
    <source>
        <dbReference type="Pfam" id="PF00582"/>
    </source>
</evidence>
<dbReference type="AlphaFoldDB" id="A0AB39TW73"/>